<dbReference type="SUPFAM" id="SSF57997">
    <property type="entry name" value="Tropomyosin"/>
    <property type="match status" value="1"/>
</dbReference>
<evidence type="ECO:0000256" key="9">
    <source>
        <dbReference type="ARBA" id="ARBA00023172"/>
    </source>
</evidence>
<comment type="subcellular location">
    <subcellularLocation>
        <location evidence="2">Chromosome</location>
    </subcellularLocation>
    <subcellularLocation>
        <location evidence="1">Nucleus</location>
    </subcellularLocation>
</comment>
<keyword evidence="7" id="KW-0067">ATP-binding</keyword>
<keyword evidence="9" id="KW-0233">DNA recombination</keyword>
<dbReference type="GO" id="GO:0005634">
    <property type="term" value="C:nucleus"/>
    <property type="evidence" value="ECO:0007669"/>
    <property type="project" value="UniProtKB-SubCell"/>
</dbReference>
<comment type="similarity">
    <text evidence="3">Belongs to the SMC family. SMC6 subfamily.</text>
</comment>
<dbReference type="GO" id="GO:0005524">
    <property type="term" value="F:ATP binding"/>
    <property type="evidence" value="ECO:0007669"/>
    <property type="project" value="UniProtKB-KW"/>
</dbReference>
<dbReference type="AlphaFoldDB" id="A0A7L3B0M2"/>
<dbReference type="FunFam" id="3.40.50.300:FF:003232">
    <property type="entry name" value="Structural maintenance of chromosomes 6, gene 1"/>
    <property type="match status" value="1"/>
</dbReference>
<evidence type="ECO:0000256" key="13">
    <source>
        <dbReference type="ARBA" id="ARBA00064605"/>
    </source>
</evidence>
<dbReference type="InterPro" id="IPR027417">
    <property type="entry name" value="P-loop_NTPase"/>
</dbReference>
<feature type="non-terminal residue" evidence="18">
    <location>
        <position position="1096"/>
    </location>
</feature>
<evidence type="ECO:0000256" key="5">
    <source>
        <dbReference type="ARBA" id="ARBA00022741"/>
    </source>
</evidence>
<dbReference type="EMBL" id="VZTO01013412">
    <property type="protein sequence ID" value="NXT23500.1"/>
    <property type="molecule type" value="Genomic_DNA"/>
</dbReference>
<protein>
    <recommendedName>
        <fullName evidence="14">Structural maintenance of chromosomes protein 6</fullName>
    </recommendedName>
</protein>
<dbReference type="GO" id="GO:0003697">
    <property type="term" value="F:single-stranded DNA binding"/>
    <property type="evidence" value="ECO:0007669"/>
    <property type="project" value="TreeGrafter"/>
</dbReference>
<dbReference type="SUPFAM" id="SSF52540">
    <property type="entry name" value="P-loop containing nucleoside triphosphate hydrolases"/>
    <property type="match status" value="1"/>
</dbReference>
<comment type="function">
    <text evidence="12">Core component of the SMC5-SMC6 complex, a complex involved in repair of DNA double-strand breaks by homologous recombination. The complex may promote sister chromatid homologous recombination by recruiting the SMC1-SMC3 cohesin complex to double-strand breaks. The complex is required for telomere maintenance via recombination and mediates sumoylation of shelterin complex (telosome) components.</text>
</comment>
<keyword evidence="8 15" id="KW-0175">Coiled coil</keyword>
<keyword evidence="10" id="KW-0234">DNA repair</keyword>
<gene>
    <name evidence="18" type="primary">Smc6</name>
    <name evidence="18" type="ORF">SYRPAR_R11929</name>
</gene>
<dbReference type="GO" id="GO:0030915">
    <property type="term" value="C:Smc5-Smc6 complex"/>
    <property type="evidence" value="ECO:0007669"/>
    <property type="project" value="TreeGrafter"/>
</dbReference>
<accession>A0A7L3B0M2</accession>
<sequence>MGKRKEENFSKPRPNKRRKQVSTDEHSDESSEEENSQSSAESNLSLLSTAGEVGIIESIQLKNFMCHSVLGPFQFGSNLNFVVGNNGSGKSSVLTALIVGLGGKATTTNRGSSLKMFIRDGETSADISITLRNQGKDAFKPEVYGSSIVVNQHINLDGNRSYKLKSKSGTLISSKKEELVGILDHFNIQVDNPVSVLTQEMSKHFLQSKNEGDKYKFFMKATQLEQMKEDYSSIMKTKENTCTQIKQGVEHLQELKLLYCEKKERYKSIGFLNELRNRLEDLKHKMAWAVVSEMEKEIQPIKEGIRVEEGNTEKFVQVIEECQVKVNEAEEKYKAIQDKLITIGEEAQNLHPQCISLKNDVQARRKAVNEAEVLYNHFKTELKRLGKDDEQIRKRIEELKNSANQVSEPEKLERQRKITRLREKLKAFHDEEVMIGQQVNQFQQAIYKCKEEHAGLRREECDLKQALDAKQKQLRELKDSKTNTLKRFGPHVPAFLEAVETAYRQRRFKRKPIGPLGAFIHPKDAEMTLAIESCLRSLVQAFCCDNHSDERALQLLMSKYYPQRYRPQIIVNKFQDKVYDVSQRGVNHPEFLSVFKALEIDHPVVANCLIDVRGIEKILLIKSSRKAREVMQLNRPPKNCREAFTAEGDQVFERRYYSSDYVRPKFLSKDIEAEISHLQKKIENNQAELAASQQRLYSIEKEVRQNEDHLLGHRRHQKELQIKIRTTTAEIADLENMEEHQSVDIRTLEEEAEENKGKMESVQKDMQQQSKKMEELKNVLQVAEKKFAEMKEKIHQVEEIAGPIKEELNKADSEVEISKRYLQHYEDKQREHLANVKRHKELLAAKEKALEEKTAQARQIYAERMEVSRTVKSLDAEMNRLRERINSENNRHGNREEIIQQFHDAKERYEVANSKVKHLKKFIRLLEEIMTQRFKLYRQFLRLLSLRCKLYFDHLLRVRACSGKIHFDHKNEALSITVQPREEDRASLTDVRSLSGGERSFSTVCLIISLWSITESPFRCLDEFDVYMDMVNRRIAMDMILKVADSQRHRQFILLTPQSMSSLPMSPHIRILRMQDPERGQRTLNFQNRNDKEKDQ</sequence>
<evidence type="ECO:0000256" key="7">
    <source>
        <dbReference type="ARBA" id="ARBA00022840"/>
    </source>
</evidence>
<evidence type="ECO:0000256" key="16">
    <source>
        <dbReference type="SAM" id="MobiDB-lite"/>
    </source>
</evidence>
<organism evidence="18 19">
    <name type="scientific">Syrrhaptes paradoxus</name>
    <name type="common">Pallas's sandgrouse</name>
    <dbReference type="NCBI Taxonomy" id="302527"/>
    <lineage>
        <taxon>Eukaryota</taxon>
        <taxon>Metazoa</taxon>
        <taxon>Chordata</taxon>
        <taxon>Craniata</taxon>
        <taxon>Vertebrata</taxon>
        <taxon>Euteleostomi</taxon>
        <taxon>Archelosauria</taxon>
        <taxon>Archosauria</taxon>
        <taxon>Dinosauria</taxon>
        <taxon>Saurischia</taxon>
        <taxon>Theropoda</taxon>
        <taxon>Coelurosauria</taxon>
        <taxon>Aves</taxon>
        <taxon>Neognathae</taxon>
        <taxon>Neoaves</taxon>
        <taxon>Columbimorphae</taxon>
        <taxon>Pterocliformes</taxon>
        <taxon>Pteroclidae</taxon>
        <taxon>Syrrhaptes</taxon>
    </lineage>
</organism>
<dbReference type="GO" id="GO:0000724">
    <property type="term" value="P:double-strand break repair via homologous recombination"/>
    <property type="evidence" value="ECO:0007669"/>
    <property type="project" value="TreeGrafter"/>
</dbReference>
<evidence type="ECO:0000256" key="14">
    <source>
        <dbReference type="ARBA" id="ARBA00069480"/>
    </source>
</evidence>
<feature type="domain" description="RecF/RecN/SMC N-terminal" evidence="17">
    <location>
        <begin position="57"/>
        <end position="1060"/>
    </location>
</feature>
<dbReference type="PANTHER" id="PTHR19306:SF6">
    <property type="entry name" value="STRUCTURAL MAINTENANCE OF CHROMOSOMES PROTEIN 6"/>
    <property type="match status" value="1"/>
</dbReference>
<evidence type="ECO:0000256" key="3">
    <source>
        <dbReference type="ARBA" id="ARBA00006793"/>
    </source>
</evidence>
<dbReference type="Proteomes" id="UP000536260">
    <property type="component" value="Unassembled WGS sequence"/>
</dbReference>
<dbReference type="GO" id="GO:0035861">
    <property type="term" value="C:site of double-strand break"/>
    <property type="evidence" value="ECO:0007669"/>
    <property type="project" value="TreeGrafter"/>
</dbReference>
<feature type="region of interest" description="Disordered" evidence="16">
    <location>
        <begin position="1"/>
        <end position="43"/>
    </location>
</feature>
<evidence type="ECO:0000256" key="6">
    <source>
        <dbReference type="ARBA" id="ARBA00022763"/>
    </source>
</evidence>
<feature type="coiled-coil region" evidence="15">
    <location>
        <begin position="833"/>
        <end position="891"/>
    </location>
</feature>
<dbReference type="PANTHER" id="PTHR19306">
    <property type="entry name" value="STRUCTURAL MAINTENANCE OF CHROMOSOMES 5,6 SMC5, SMC6"/>
    <property type="match status" value="1"/>
</dbReference>
<comment type="caution">
    <text evidence="18">The sequence shown here is derived from an EMBL/GenBank/DDBJ whole genome shotgun (WGS) entry which is preliminary data.</text>
</comment>
<evidence type="ECO:0000259" key="17">
    <source>
        <dbReference type="Pfam" id="PF02463"/>
    </source>
</evidence>
<keyword evidence="11" id="KW-0539">Nucleus</keyword>
<evidence type="ECO:0000313" key="18">
    <source>
        <dbReference type="EMBL" id="NXT23500.1"/>
    </source>
</evidence>
<dbReference type="GO" id="GO:0003684">
    <property type="term" value="F:damaged DNA binding"/>
    <property type="evidence" value="ECO:0007669"/>
    <property type="project" value="TreeGrafter"/>
</dbReference>
<proteinExistence type="inferred from homology"/>
<feature type="non-terminal residue" evidence="18">
    <location>
        <position position="1"/>
    </location>
</feature>
<evidence type="ECO:0000256" key="11">
    <source>
        <dbReference type="ARBA" id="ARBA00023242"/>
    </source>
</evidence>
<keyword evidence="19" id="KW-1185">Reference proteome</keyword>
<evidence type="ECO:0000256" key="10">
    <source>
        <dbReference type="ARBA" id="ARBA00023204"/>
    </source>
</evidence>
<feature type="coiled-coil region" evidence="15">
    <location>
        <begin position="456"/>
        <end position="487"/>
    </location>
</feature>
<dbReference type="FunFam" id="3.40.50.300:FF:000959">
    <property type="entry name" value="structural maintenance of chromosomes protein 6"/>
    <property type="match status" value="1"/>
</dbReference>
<reference evidence="18 19" key="1">
    <citation type="submission" date="2019-09" db="EMBL/GenBank/DDBJ databases">
        <title>Bird 10,000 Genomes (B10K) Project - Family phase.</title>
        <authorList>
            <person name="Zhang G."/>
        </authorList>
    </citation>
    <scope>NUCLEOTIDE SEQUENCE [LARGE SCALE GENOMIC DNA]</scope>
    <source>
        <strain evidence="18">B10K-DU-003-42</strain>
        <tissue evidence="18">Mixed tissue sample</tissue>
    </source>
</reference>
<evidence type="ECO:0000256" key="4">
    <source>
        <dbReference type="ARBA" id="ARBA00022454"/>
    </source>
</evidence>
<evidence type="ECO:0000313" key="19">
    <source>
        <dbReference type="Proteomes" id="UP000536260"/>
    </source>
</evidence>
<dbReference type="Pfam" id="PF02463">
    <property type="entry name" value="SMC_N"/>
    <property type="match status" value="1"/>
</dbReference>
<evidence type="ECO:0000256" key="12">
    <source>
        <dbReference type="ARBA" id="ARBA00053909"/>
    </source>
</evidence>
<evidence type="ECO:0000256" key="8">
    <source>
        <dbReference type="ARBA" id="ARBA00023054"/>
    </source>
</evidence>
<evidence type="ECO:0000256" key="15">
    <source>
        <dbReference type="SAM" id="Coils"/>
    </source>
</evidence>
<keyword evidence="6" id="KW-0227">DNA damage</keyword>
<feature type="compositionally biased region" description="Basic and acidic residues" evidence="16">
    <location>
        <begin position="1"/>
        <end position="10"/>
    </location>
</feature>
<dbReference type="Gene3D" id="3.40.50.300">
    <property type="entry name" value="P-loop containing nucleotide triphosphate hydrolases"/>
    <property type="match status" value="2"/>
</dbReference>
<feature type="coiled-coil region" evidence="15">
    <location>
        <begin position="668"/>
        <end position="800"/>
    </location>
</feature>
<keyword evidence="4" id="KW-0158">Chromosome</keyword>
<dbReference type="InterPro" id="IPR003395">
    <property type="entry name" value="RecF/RecN/SMC_N"/>
</dbReference>
<dbReference type="Gene3D" id="1.10.287.1490">
    <property type="match status" value="2"/>
</dbReference>
<feature type="coiled-coil region" evidence="15">
    <location>
        <begin position="319"/>
        <end position="346"/>
    </location>
</feature>
<comment type="subunit">
    <text evidence="13">Forms a heterodimer with smc5. Component of the SMC5-SMC6 complex which consists at least of smc5, smc6, nsmce2, nsmce1 and nsmce4a.</text>
</comment>
<keyword evidence="5" id="KW-0547">Nucleotide-binding</keyword>
<name>A0A7L3B0M2_9AVES</name>
<evidence type="ECO:0000256" key="2">
    <source>
        <dbReference type="ARBA" id="ARBA00004286"/>
    </source>
</evidence>
<evidence type="ECO:0000256" key="1">
    <source>
        <dbReference type="ARBA" id="ARBA00004123"/>
    </source>
</evidence>